<protein>
    <submittedName>
        <fullName evidence="1">Uncharacterized protein</fullName>
    </submittedName>
</protein>
<evidence type="ECO:0000313" key="1">
    <source>
        <dbReference type="EMBL" id="MCS7480743.1"/>
    </source>
</evidence>
<comment type="caution">
    <text evidence="1">The sequence shown here is derived from an EMBL/GenBank/DDBJ whole genome shotgun (WGS) entry which is preliminary data.</text>
</comment>
<dbReference type="EMBL" id="JANYMP010000015">
    <property type="protein sequence ID" value="MCS7480743.1"/>
    <property type="molecule type" value="Genomic_DNA"/>
</dbReference>
<sequence>MTAWRRWIADLFRRGEPRRGGTVASRLAEFESGGEPVIAAAVLADGVWRQGRLKAGRYRLVWWVPGESGVLDFSRRDGVVESLGGVDVGNGWTIDPNMVVLHYRRGPNVTHLAVPPAELELVSRILPLPQRRG</sequence>
<reference evidence="1" key="1">
    <citation type="submission" date="2022-08" db="EMBL/GenBank/DDBJ databases">
        <authorList>
            <person name="Tistechok S."/>
            <person name="Samborskyy M."/>
            <person name="Roman I."/>
        </authorList>
    </citation>
    <scope>NUCLEOTIDE SEQUENCE</scope>
    <source>
        <strain evidence="1">DSM 103496</strain>
    </source>
</reference>
<name>A0A9X2VSI4_9PSEU</name>
<proteinExistence type="predicted"/>
<keyword evidence="2" id="KW-1185">Reference proteome</keyword>
<dbReference type="RefSeq" id="WP_259626237.1">
    <property type="nucleotide sequence ID" value="NZ_JANYMP010000015.1"/>
</dbReference>
<accession>A0A9X2VSI4</accession>
<dbReference type="AlphaFoldDB" id="A0A9X2VSI4"/>
<evidence type="ECO:0000313" key="2">
    <source>
        <dbReference type="Proteomes" id="UP001141259"/>
    </source>
</evidence>
<organism evidence="1 2">
    <name type="scientific">Umezawaea endophytica</name>
    <dbReference type="NCBI Taxonomy" id="1654476"/>
    <lineage>
        <taxon>Bacteria</taxon>
        <taxon>Bacillati</taxon>
        <taxon>Actinomycetota</taxon>
        <taxon>Actinomycetes</taxon>
        <taxon>Pseudonocardiales</taxon>
        <taxon>Pseudonocardiaceae</taxon>
        <taxon>Umezawaea</taxon>
    </lineage>
</organism>
<gene>
    <name evidence="1" type="ORF">NZH93_28130</name>
</gene>
<dbReference type="Proteomes" id="UP001141259">
    <property type="component" value="Unassembled WGS sequence"/>
</dbReference>